<feature type="region of interest" description="Disordered" evidence="1">
    <location>
        <begin position="187"/>
        <end position="221"/>
    </location>
</feature>
<dbReference type="AlphaFoldDB" id="A0AB34K8C3"/>
<feature type="transmembrane region" description="Helical" evidence="2">
    <location>
        <begin position="31"/>
        <end position="51"/>
    </location>
</feature>
<dbReference type="PROSITE" id="PS50004">
    <property type="entry name" value="C2"/>
    <property type="match status" value="1"/>
</dbReference>
<dbReference type="InterPro" id="IPR029058">
    <property type="entry name" value="AB_hydrolase_fold"/>
</dbReference>
<comment type="caution">
    <text evidence="4">The sequence shown here is derived from an EMBL/GenBank/DDBJ whole genome shotgun (WGS) entry which is preliminary data.</text>
</comment>
<dbReference type="Pfam" id="PF12146">
    <property type="entry name" value="Hydrolase_4"/>
    <property type="match status" value="1"/>
</dbReference>
<sequence>MPGGPWPWPWPWPRRRPEEAPPEAAHLAFEVVLALLLGVLLPVLFLCLRLLRHAALSAQQAEGDDDESRGRQWRRARAAFRAVSPQRIKASIRSVSSSQRLRASRLLARSTRKRLISKITSTGRKVNFQLKATRREMRKLSQEARTTLAQKSLSASSVAARTAFKGSATRAIRSAFGEHDNARLSSVLVDRQKSRRRRAGVAVEEPPPREPASTDPGPLPSDASPWDRLHVWLVAGDGLPYRPSGWPFDPYVVVSADVEEAFVAQEREGGGELCAPRAVSAYEFRVRAQYMDARRPVWDEKGLLCYRRGDAAQFRVLLGAQSRLTGGLWRDDALNPFGMLRMLWRALARVPPPPLWQASFDMPAPGGAWEMRRVPLSGGGVLTLKVRVTAWEDRPVLRLPAPITRPFGQSFDRPLRMVELSRTARCSEDFAAPRVEPPAAAAAAPAARGGAGGRACRRWRRACGMRDHVLELRDGERAVVSYCLASHGRRQRAAIGGQAEEAAAAAAHADADGGGDDGVADELGGREASQLADSALLWIPGRNDAFFHWHLLPLLWQSGFDLYVLSYRRVGECIRYGFVTNPMHVSHCSSGDFSEYHEELTAAIDFIQGEGDAARRYSRLLCYTHSTGAPILLHYLMAHGDGRFDGFVFNSPFLSWGWDVSPLTLRFIKHIPSLFMALGLWSPATELTRGAGPNDWALQFYSQYEFDPDSRPLYNVPVTVGFCRGINRVHRALRRVGRAGTPITLKPFLVLGSKGDDVLKGNDVLRAAHAIGPSRTLLELAYARHDVFASAEPEIVQAALAHLRAWLEGEGFSSRDPPPPSTANSFKES</sequence>
<evidence type="ECO:0000313" key="4">
    <source>
        <dbReference type="EMBL" id="KAL1530744.1"/>
    </source>
</evidence>
<reference evidence="4 5" key="1">
    <citation type="journal article" date="2024" name="Science">
        <title>Giant polyketide synthase enzymes in the biosynthesis of giant marine polyether toxins.</title>
        <authorList>
            <person name="Fallon T.R."/>
            <person name="Shende V.V."/>
            <person name="Wierzbicki I.H."/>
            <person name="Pendleton A.L."/>
            <person name="Watervoot N.F."/>
            <person name="Auber R.P."/>
            <person name="Gonzalez D.J."/>
            <person name="Wisecaver J.H."/>
            <person name="Moore B.S."/>
        </authorList>
    </citation>
    <scope>NUCLEOTIDE SEQUENCE [LARGE SCALE GENOMIC DNA]</scope>
    <source>
        <strain evidence="4 5">12B1</strain>
    </source>
</reference>
<evidence type="ECO:0000259" key="3">
    <source>
        <dbReference type="PROSITE" id="PS50004"/>
    </source>
</evidence>
<keyword evidence="2" id="KW-1133">Transmembrane helix</keyword>
<keyword evidence="2" id="KW-0472">Membrane</keyword>
<keyword evidence="5" id="KW-1185">Reference proteome</keyword>
<keyword evidence="2" id="KW-0812">Transmembrane</keyword>
<protein>
    <recommendedName>
        <fullName evidence="3">C2 domain-containing protein</fullName>
    </recommendedName>
</protein>
<evidence type="ECO:0000313" key="5">
    <source>
        <dbReference type="Proteomes" id="UP001515480"/>
    </source>
</evidence>
<evidence type="ECO:0000256" key="1">
    <source>
        <dbReference type="SAM" id="MobiDB-lite"/>
    </source>
</evidence>
<dbReference type="InterPro" id="IPR022742">
    <property type="entry name" value="Hydrolase_4"/>
</dbReference>
<gene>
    <name evidence="4" type="ORF">AB1Y20_001643</name>
</gene>
<accession>A0AB34K8C3</accession>
<organism evidence="4 5">
    <name type="scientific">Prymnesium parvum</name>
    <name type="common">Toxic golden alga</name>
    <dbReference type="NCBI Taxonomy" id="97485"/>
    <lineage>
        <taxon>Eukaryota</taxon>
        <taxon>Haptista</taxon>
        <taxon>Haptophyta</taxon>
        <taxon>Prymnesiophyceae</taxon>
        <taxon>Prymnesiales</taxon>
        <taxon>Prymnesiaceae</taxon>
        <taxon>Prymnesium</taxon>
    </lineage>
</organism>
<dbReference type="EMBL" id="JBGBPQ010000001">
    <property type="protein sequence ID" value="KAL1530744.1"/>
    <property type="molecule type" value="Genomic_DNA"/>
</dbReference>
<name>A0AB34K8C3_PRYPA</name>
<dbReference type="Gene3D" id="3.40.50.1820">
    <property type="entry name" value="alpha/beta hydrolase"/>
    <property type="match status" value="1"/>
</dbReference>
<feature type="domain" description="C2" evidence="3">
    <location>
        <begin position="206"/>
        <end position="357"/>
    </location>
</feature>
<dbReference type="InterPro" id="IPR000008">
    <property type="entry name" value="C2_dom"/>
</dbReference>
<dbReference type="Proteomes" id="UP001515480">
    <property type="component" value="Unassembled WGS sequence"/>
</dbReference>
<dbReference type="SUPFAM" id="SSF53474">
    <property type="entry name" value="alpha/beta-Hydrolases"/>
    <property type="match status" value="1"/>
</dbReference>
<proteinExistence type="predicted"/>
<evidence type="ECO:0000256" key="2">
    <source>
        <dbReference type="SAM" id="Phobius"/>
    </source>
</evidence>